<dbReference type="AlphaFoldDB" id="A0A183E9N2"/>
<reference evidence="3 4" key="2">
    <citation type="submission" date="2018-11" db="EMBL/GenBank/DDBJ databases">
        <authorList>
            <consortium name="Pathogen Informatics"/>
        </authorList>
    </citation>
    <scope>NUCLEOTIDE SEQUENCE [LARGE SCALE GENOMIC DNA]</scope>
</reference>
<dbReference type="GO" id="GO:0046982">
    <property type="term" value="F:protein heterodimerization activity"/>
    <property type="evidence" value="ECO:0007669"/>
    <property type="project" value="InterPro"/>
</dbReference>
<dbReference type="InterPro" id="IPR027113">
    <property type="entry name" value="Transc_fact_NFYB/HAP3"/>
</dbReference>
<sequence>MSEEGEKEGSGDKRKRLPGNEQTTEATKDDNVKQTSADGRDVITYEDILEAMQALGFDNYVEPLSTYMKKYREAFPGKNKSLKLANFVPHLHNPNVNDSSGSTNQNSNFARKLVPLAPKTTALAGDTDLSNSVPEKPQNVHFMDTTTGEHSSQLPSPGETSQLIPIRPSTLIDSITNGQDQEAGEFTSQNGDCAPDSSPLAPRTTALAGDTNLSSSVPGVPQNVHFVDTTTGQLSSQMPSPGETSQLIPTRPSTVIDSITNGQNQEAGESTSQNGDCAPSSSPLAPQTTALTGDTNLSSSMPGVPQNVHFVDTTTGQLSSQMPSPGETSQLIPIRPSTVIDSI</sequence>
<reference evidence="5" key="1">
    <citation type="submission" date="2016-06" db="UniProtKB">
        <authorList>
            <consortium name="WormBaseParasite"/>
        </authorList>
    </citation>
    <scope>IDENTIFICATION</scope>
</reference>
<accession>A0A183E9N2</accession>
<dbReference type="PANTHER" id="PTHR11064">
    <property type="entry name" value="CCAAT-BINDING TRANSCRIPTION FACTOR-RELATED"/>
    <property type="match status" value="1"/>
</dbReference>
<evidence type="ECO:0000313" key="5">
    <source>
        <dbReference type="WBParaSite" id="GPUH_0001769501-mRNA-1"/>
    </source>
</evidence>
<dbReference type="Proteomes" id="UP000271098">
    <property type="component" value="Unassembled WGS sequence"/>
</dbReference>
<feature type="compositionally biased region" description="Polar residues" evidence="2">
    <location>
        <begin position="316"/>
        <end position="331"/>
    </location>
</feature>
<organism evidence="5">
    <name type="scientific">Gongylonema pulchrum</name>
    <dbReference type="NCBI Taxonomy" id="637853"/>
    <lineage>
        <taxon>Eukaryota</taxon>
        <taxon>Metazoa</taxon>
        <taxon>Ecdysozoa</taxon>
        <taxon>Nematoda</taxon>
        <taxon>Chromadorea</taxon>
        <taxon>Rhabditida</taxon>
        <taxon>Spirurina</taxon>
        <taxon>Spiruromorpha</taxon>
        <taxon>Spiruroidea</taxon>
        <taxon>Gongylonematidae</taxon>
        <taxon>Gongylonema</taxon>
    </lineage>
</organism>
<protein>
    <submittedName>
        <fullName evidence="5">Transcription initiation factor TFIID subunit 10</fullName>
    </submittedName>
</protein>
<dbReference type="GO" id="GO:0000978">
    <property type="term" value="F:RNA polymerase II cis-regulatory region sequence-specific DNA binding"/>
    <property type="evidence" value="ECO:0007669"/>
    <property type="project" value="TreeGrafter"/>
</dbReference>
<dbReference type="GO" id="GO:0016602">
    <property type="term" value="C:CCAAT-binding factor complex"/>
    <property type="evidence" value="ECO:0007669"/>
    <property type="project" value="InterPro"/>
</dbReference>
<dbReference type="PANTHER" id="PTHR11064:SF9">
    <property type="entry name" value="NUCLEAR TRANSCRIPTION FACTOR Y SUBUNIT BETA"/>
    <property type="match status" value="1"/>
</dbReference>
<feature type="region of interest" description="Disordered" evidence="2">
    <location>
        <begin position="1"/>
        <end position="39"/>
    </location>
</feature>
<dbReference type="GO" id="GO:0001228">
    <property type="term" value="F:DNA-binding transcription activator activity, RNA polymerase II-specific"/>
    <property type="evidence" value="ECO:0007669"/>
    <property type="project" value="InterPro"/>
</dbReference>
<evidence type="ECO:0000256" key="1">
    <source>
        <dbReference type="ARBA" id="ARBA00023125"/>
    </source>
</evidence>
<evidence type="ECO:0000313" key="4">
    <source>
        <dbReference type="Proteomes" id="UP000271098"/>
    </source>
</evidence>
<dbReference type="InterPro" id="IPR009072">
    <property type="entry name" value="Histone-fold"/>
</dbReference>
<evidence type="ECO:0000256" key="2">
    <source>
        <dbReference type="SAM" id="MobiDB-lite"/>
    </source>
</evidence>
<feature type="region of interest" description="Disordered" evidence="2">
    <location>
        <begin position="263"/>
        <end position="288"/>
    </location>
</feature>
<feature type="region of interest" description="Disordered" evidence="2">
    <location>
        <begin position="316"/>
        <end position="343"/>
    </location>
</feature>
<dbReference type="WBParaSite" id="GPUH_0001769501-mRNA-1">
    <property type="protein sequence ID" value="GPUH_0001769501-mRNA-1"/>
    <property type="gene ID" value="GPUH_0001769501"/>
</dbReference>
<feature type="region of interest" description="Disordered" evidence="2">
    <location>
        <begin position="144"/>
        <end position="163"/>
    </location>
</feature>
<dbReference type="SUPFAM" id="SSF47113">
    <property type="entry name" value="Histone-fold"/>
    <property type="match status" value="1"/>
</dbReference>
<feature type="compositionally biased region" description="Polar residues" evidence="2">
    <location>
        <begin position="181"/>
        <end position="191"/>
    </location>
</feature>
<name>A0A183E9N2_9BILA</name>
<feature type="compositionally biased region" description="Basic and acidic residues" evidence="2">
    <location>
        <begin position="26"/>
        <end position="39"/>
    </location>
</feature>
<keyword evidence="4" id="KW-1185">Reference proteome</keyword>
<evidence type="ECO:0000313" key="3">
    <source>
        <dbReference type="EMBL" id="VDN30246.1"/>
    </source>
</evidence>
<dbReference type="EMBL" id="UYRT01085527">
    <property type="protein sequence ID" value="VDN30246.1"/>
    <property type="molecule type" value="Genomic_DNA"/>
</dbReference>
<feature type="region of interest" description="Disordered" evidence="2">
    <location>
        <begin position="181"/>
        <end position="221"/>
    </location>
</feature>
<dbReference type="OrthoDB" id="386949at2759"/>
<proteinExistence type="predicted"/>
<dbReference type="Gene3D" id="1.10.20.10">
    <property type="entry name" value="Histone, subunit A"/>
    <property type="match status" value="1"/>
</dbReference>
<keyword evidence="1" id="KW-0238">DNA-binding</keyword>
<gene>
    <name evidence="3" type="ORF">GPUH_LOCUS17674</name>
</gene>